<dbReference type="SUPFAM" id="SSF52833">
    <property type="entry name" value="Thioredoxin-like"/>
    <property type="match status" value="1"/>
</dbReference>
<dbReference type="AlphaFoldDB" id="A0A090EXT8"/>
<accession>A0A090EXT8</accession>
<evidence type="ECO:0000313" key="1">
    <source>
        <dbReference type="EMBL" id="CDX11903.1"/>
    </source>
</evidence>
<name>A0A090EXT8_MESPL</name>
<dbReference type="Proteomes" id="UP000045285">
    <property type="component" value="Unassembled WGS sequence"/>
</dbReference>
<dbReference type="CDD" id="cd03025">
    <property type="entry name" value="DsbA_FrnE_like"/>
    <property type="match status" value="1"/>
</dbReference>
<dbReference type="Pfam" id="PF13743">
    <property type="entry name" value="Thioredoxin_5"/>
    <property type="match status" value="1"/>
</dbReference>
<reference evidence="2" key="1">
    <citation type="submission" date="2014-08" db="EMBL/GenBank/DDBJ databases">
        <authorList>
            <person name="Moulin L."/>
        </authorList>
    </citation>
    <scope>NUCLEOTIDE SEQUENCE [LARGE SCALE GENOMIC DNA]</scope>
</reference>
<keyword evidence="2" id="KW-1185">Reference proteome</keyword>
<dbReference type="EMBL" id="CCMZ01000003">
    <property type="protein sequence ID" value="CDX11903.1"/>
    <property type="molecule type" value="Genomic_DNA"/>
</dbReference>
<dbReference type="Gene3D" id="3.40.30.10">
    <property type="entry name" value="Glutaredoxin"/>
    <property type="match status" value="1"/>
</dbReference>
<protein>
    <submittedName>
        <fullName evidence="1">DsbA oxidoreductase (Modular protein)</fullName>
    </submittedName>
</protein>
<organism evidence="1 2">
    <name type="scientific">Mesorhizobium plurifarium</name>
    <dbReference type="NCBI Taxonomy" id="69974"/>
    <lineage>
        <taxon>Bacteria</taxon>
        <taxon>Pseudomonadati</taxon>
        <taxon>Pseudomonadota</taxon>
        <taxon>Alphaproteobacteria</taxon>
        <taxon>Hyphomicrobiales</taxon>
        <taxon>Phyllobacteriaceae</taxon>
        <taxon>Mesorhizobium</taxon>
    </lineage>
</organism>
<proteinExistence type="predicted"/>
<dbReference type="Gene3D" id="1.10.472.60">
    <property type="entry name" value="putative protein disulfide isomerase domain"/>
    <property type="match status" value="1"/>
</dbReference>
<dbReference type="InterPro" id="IPR036249">
    <property type="entry name" value="Thioredoxin-like_sf"/>
</dbReference>
<gene>
    <name evidence="1" type="ORF">MPL3356_110222</name>
</gene>
<sequence>MTHTFAAGRPAAPPGQQPVLEISYFTDPLCCWSWGLEPQLRRLRYGFRGKVALRLRMGGMIGGWDRFCDPVHDMHRPIQMGPLWIQASAVTGMPLEPAIWAQDPPASSWPACLAVKAAGLQSPAAGDLYLRHVRQALMLEGRNVARDEVLVELACELAKARPEQFDHALFVKEFAGRDAKAALQDDVREARFRGVGRFPCLCLSRPHKIPVWIVGWLPWQALLEQVRAYAPELGSERTPSSREAYSSYWGGVVEREVEVAFGVSDGEALFNAQIANSSGGG</sequence>
<evidence type="ECO:0000313" key="2">
    <source>
        <dbReference type="Proteomes" id="UP000045285"/>
    </source>
</evidence>